<keyword evidence="2" id="KW-1003">Cell membrane</keyword>
<keyword evidence="5 6" id="KW-0472">Membrane</keyword>
<dbReference type="RefSeq" id="WP_380186298.1">
    <property type="nucleotide sequence ID" value="NZ_JBHTBQ010000006.1"/>
</dbReference>
<dbReference type="InterPro" id="IPR050638">
    <property type="entry name" value="AA-Vitamin_Transporters"/>
</dbReference>
<comment type="caution">
    <text evidence="8">The sequence shown here is derived from an EMBL/GenBank/DDBJ whole genome shotgun (WGS) entry which is preliminary data.</text>
</comment>
<keyword evidence="4 6" id="KW-1133">Transmembrane helix</keyword>
<name>A0ABW2QTG8_9NEIS</name>
<evidence type="ECO:0000256" key="5">
    <source>
        <dbReference type="ARBA" id="ARBA00023136"/>
    </source>
</evidence>
<dbReference type="PANTHER" id="PTHR32322:SF18">
    <property type="entry name" value="S-ADENOSYLMETHIONINE_S-ADENOSYLHOMOCYSTEINE TRANSPORTER"/>
    <property type="match status" value="1"/>
</dbReference>
<evidence type="ECO:0000256" key="2">
    <source>
        <dbReference type="ARBA" id="ARBA00022475"/>
    </source>
</evidence>
<dbReference type="InterPro" id="IPR037185">
    <property type="entry name" value="EmrE-like"/>
</dbReference>
<gene>
    <name evidence="8" type="ORF">ACFQNF_04110</name>
</gene>
<dbReference type="SUPFAM" id="SSF103481">
    <property type="entry name" value="Multidrug resistance efflux transporter EmrE"/>
    <property type="match status" value="2"/>
</dbReference>
<feature type="domain" description="EamA" evidence="7">
    <location>
        <begin position="7"/>
        <end position="139"/>
    </location>
</feature>
<feature type="transmembrane region" description="Helical" evidence="6">
    <location>
        <begin position="125"/>
        <end position="144"/>
    </location>
</feature>
<feature type="transmembrane region" description="Helical" evidence="6">
    <location>
        <begin position="7"/>
        <end position="28"/>
    </location>
</feature>
<feature type="transmembrane region" description="Helical" evidence="6">
    <location>
        <begin position="66"/>
        <end position="87"/>
    </location>
</feature>
<dbReference type="PANTHER" id="PTHR32322">
    <property type="entry name" value="INNER MEMBRANE TRANSPORTER"/>
    <property type="match status" value="1"/>
</dbReference>
<dbReference type="InterPro" id="IPR000620">
    <property type="entry name" value="EamA_dom"/>
</dbReference>
<dbReference type="EMBL" id="JBHTBQ010000006">
    <property type="protein sequence ID" value="MFC7419056.1"/>
    <property type="molecule type" value="Genomic_DNA"/>
</dbReference>
<evidence type="ECO:0000256" key="4">
    <source>
        <dbReference type="ARBA" id="ARBA00022989"/>
    </source>
</evidence>
<evidence type="ECO:0000313" key="8">
    <source>
        <dbReference type="EMBL" id="MFC7419056.1"/>
    </source>
</evidence>
<evidence type="ECO:0000313" key="9">
    <source>
        <dbReference type="Proteomes" id="UP001596473"/>
    </source>
</evidence>
<accession>A0ABW2QTG8</accession>
<proteinExistence type="predicted"/>
<feature type="transmembrane region" description="Helical" evidence="6">
    <location>
        <begin position="247"/>
        <end position="265"/>
    </location>
</feature>
<feature type="domain" description="EamA" evidence="7">
    <location>
        <begin position="154"/>
        <end position="287"/>
    </location>
</feature>
<evidence type="ECO:0000256" key="6">
    <source>
        <dbReference type="SAM" id="Phobius"/>
    </source>
</evidence>
<keyword evidence="9" id="KW-1185">Reference proteome</keyword>
<feature type="transmembrane region" description="Helical" evidence="6">
    <location>
        <begin position="34"/>
        <end position="54"/>
    </location>
</feature>
<feature type="transmembrane region" description="Helical" evidence="6">
    <location>
        <begin position="183"/>
        <end position="204"/>
    </location>
</feature>
<keyword evidence="3 6" id="KW-0812">Transmembrane</keyword>
<evidence type="ECO:0000259" key="7">
    <source>
        <dbReference type="Pfam" id="PF00892"/>
    </source>
</evidence>
<organism evidence="8 9">
    <name type="scientific">Iodobacter arcticus</name>
    <dbReference type="NCBI Taxonomy" id="590593"/>
    <lineage>
        <taxon>Bacteria</taxon>
        <taxon>Pseudomonadati</taxon>
        <taxon>Pseudomonadota</taxon>
        <taxon>Betaproteobacteria</taxon>
        <taxon>Neisseriales</taxon>
        <taxon>Chitinibacteraceae</taxon>
        <taxon>Iodobacter</taxon>
    </lineage>
</organism>
<protein>
    <submittedName>
        <fullName evidence="8">DMT family transporter</fullName>
    </submittedName>
</protein>
<dbReference type="Pfam" id="PF00892">
    <property type="entry name" value="EamA"/>
    <property type="match status" value="2"/>
</dbReference>
<feature type="transmembrane region" description="Helical" evidence="6">
    <location>
        <begin position="216"/>
        <end position="235"/>
    </location>
</feature>
<evidence type="ECO:0000256" key="1">
    <source>
        <dbReference type="ARBA" id="ARBA00004651"/>
    </source>
</evidence>
<comment type="subcellular location">
    <subcellularLocation>
        <location evidence="1">Cell membrane</location>
        <topology evidence="1">Multi-pass membrane protein</topology>
    </subcellularLocation>
</comment>
<feature type="transmembrane region" description="Helical" evidence="6">
    <location>
        <begin position="93"/>
        <end position="113"/>
    </location>
</feature>
<evidence type="ECO:0000256" key="3">
    <source>
        <dbReference type="ARBA" id="ARBA00022692"/>
    </source>
</evidence>
<dbReference type="Proteomes" id="UP001596473">
    <property type="component" value="Unassembled WGS sequence"/>
</dbReference>
<feature type="transmembrane region" description="Helical" evidence="6">
    <location>
        <begin position="150"/>
        <end position="171"/>
    </location>
</feature>
<reference evidence="9" key="1">
    <citation type="journal article" date="2019" name="Int. J. Syst. Evol. Microbiol.">
        <title>The Global Catalogue of Microorganisms (GCM) 10K type strain sequencing project: providing services to taxonomists for standard genome sequencing and annotation.</title>
        <authorList>
            <consortium name="The Broad Institute Genomics Platform"/>
            <consortium name="The Broad Institute Genome Sequencing Center for Infectious Disease"/>
            <person name="Wu L."/>
            <person name="Ma J."/>
        </authorList>
    </citation>
    <scope>NUCLEOTIDE SEQUENCE [LARGE SCALE GENOMIC DNA]</scope>
    <source>
        <strain evidence="9">CCUG 62945</strain>
    </source>
</reference>
<sequence>MPHLLTYIQLTLTVFFWGAVFHIGKYVVQFLSPMVVGSWRFIIAGLILFIFVSLREKWDIQALRNNIRPLLFMSVIGIMGVNFSLFYGLQLTSAINAGLIMALSPILTAILTAFFQKEPLNHQQILAMGLSFFGVAIVVSGGSLQAIRDLHFALGDALVLIASFSWALYSAIPKRFVHGVSPLHTTTVTIIVGAIFMTVISASLSSDFYTLPAWNVLLAIATMAFFCTALAFVWWNEGLRKIGPAQGAIFMNLAPIFATLIAIALGQTPSLPQFIGMILIISGVVYNSRKPSATPKLFSRSTTYHRVNSSTRSALPASVAPQTE</sequence>